<name>A0ABW4G5F7_9ACTN</name>
<organism evidence="2 3">
    <name type="scientific">Nonomuraea guangzhouensis</name>
    <dbReference type="NCBI Taxonomy" id="1291555"/>
    <lineage>
        <taxon>Bacteria</taxon>
        <taxon>Bacillati</taxon>
        <taxon>Actinomycetota</taxon>
        <taxon>Actinomycetes</taxon>
        <taxon>Streptosporangiales</taxon>
        <taxon>Streptosporangiaceae</taxon>
        <taxon>Nonomuraea</taxon>
    </lineage>
</organism>
<dbReference type="Pfam" id="PF00480">
    <property type="entry name" value="ROK"/>
    <property type="match status" value="1"/>
</dbReference>
<gene>
    <name evidence="2" type="ORF">ACFSJ0_13215</name>
</gene>
<proteinExistence type="inferred from homology"/>
<evidence type="ECO:0000313" key="3">
    <source>
        <dbReference type="Proteomes" id="UP001597097"/>
    </source>
</evidence>
<dbReference type="RefSeq" id="WP_219531082.1">
    <property type="nucleotide sequence ID" value="NZ_JAHKRM010000010.1"/>
</dbReference>
<dbReference type="PANTHER" id="PTHR18964:SF149">
    <property type="entry name" value="BIFUNCTIONAL UDP-N-ACETYLGLUCOSAMINE 2-EPIMERASE_N-ACETYLMANNOSAMINE KINASE"/>
    <property type="match status" value="1"/>
</dbReference>
<reference evidence="3" key="1">
    <citation type="journal article" date="2019" name="Int. J. Syst. Evol. Microbiol.">
        <title>The Global Catalogue of Microorganisms (GCM) 10K type strain sequencing project: providing services to taxonomists for standard genome sequencing and annotation.</title>
        <authorList>
            <consortium name="The Broad Institute Genomics Platform"/>
            <consortium name="The Broad Institute Genome Sequencing Center for Infectious Disease"/>
            <person name="Wu L."/>
            <person name="Ma J."/>
        </authorList>
    </citation>
    <scope>NUCLEOTIDE SEQUENCE [LARGE SCALE GENOMIC DNA]</scope>
    <source>
        <strain evidence="3">CGMCC 1.15399</strain>
    </source>
</reference>
<comment type="caution">
    <text evidence="2">The sequence shown here is derived from an EMBL/GenBank/DDBJ whole genome shotgun (WGS) entry which is preliminary data.</text>
</comment>
<evidence type="ECO:0000256" key="1">
    <source>
        <dbReference type="ARBA" id="ARBA00006479"/>
    </source>
</evidence>
<protein>
    <submittedName>
        <fullName evidence="2">ROK family protein</fullName>
    </submittedName>
</protein>
<dbReference type="EMBL" id="JBHUCM010000012">
    <property type="protein sequence ID" value="MFD1538007.1"/>
    <property type="molecule type" value="Genomic_DNA"/>
</dbReference>
<keyword evidence="3" id="KW-1185">Reference proteome</keyword>
<comment type="similarity">
    <text evidence="1">Belongs to the ROK (NagC/XylR) family.</text>
</comment>
<dbReference type="PANTHER" id="PTHR18964">
    <property type="entry name" value="ROK (REPRESSOR, ORF, KINASE) FAMILY"/>
    <property type="match status" value="1"/>
</dbReference>
<sequence length="308" mass="31224">MAGAWVIGVDVGGSKIAAGLVDEQGRVHRRMSLPTPCVHGPPAVISLIADMCRDLGNGAADLRLSVGVGSPGVVDPHSGTVTAATDTLPGWQGTDLAGDLAKATGSRVVVGNDANAFALGEHLHGAGRGVSDVMYVTVGTSVGGALVLQDRLLTGAHHRAGELGHFPIFEAGHRVCSCGRAGHLETVASGPAIAATYARLAGDGTIRDLKEVAERARRGDAAAVTALTQGAEVLGRTLVGLAGVFDPRRVVVGGGVSQIGAHYWTPLRDAFHNSALTVSPAVDIMPAALGDDAGIVGAAALTMTRRNR</sequence>
<evidence type="ECO:0000313" key="2">
    <source>
        <dbReference type="EMBL" id="MFD1538007.1"/>
    </source>
</evidence>
<accession>A0ABW4G5F7</accession>
<dbReference type="Proteomes" id="UP001597097">
    <property type="component" value="Unassembled WGS sequence"/>
</dbReference>
<dbReference type="InterPro" id="IPR000600">
    <property type="entry name" value="ROK"/>
</dbReference>